<dbReference type="SUPFAM" id="SSF141371">
    <property type="entry name" value="PilZ domain-like"/>
    <property type="match status" value="1"/>
</dbReference>
<dbReference type="Pfam" id="PF07238">
    <property type="entry name" value="PilZ"/>
    <property type="match status" value="1"/>
</dbReference>
<keyword evidence="3" id="KW-1185">Reference proteome</keyword>
<dbReference type="GO" id="GO:0035438">
    <property type="term" value="F:cyclic-di-GMP binding"/>
    <property type="evidence" value="ECO:0007669"/>
    <property type="project" value="InterPro"/>
</dbReference>
<dbReference type="RefSeq" id="WP_160728882.1">
    <property type="nucleotide sequence ID" value="NZ_WTYC01000009.1"/>
</dbReference>
<evidence type="ECO:0000259" key="1">
    <source>
        <dbReference type="Pfam" id="PF07238"/>
    </source>
</evidence>
<evidence type="ECO:0000313" key="2">
    <source>
        <dbReference type="EMBL" id="MXO49354.1"/>
    </source>
</evidence>
<dbReference type="OrthoDB" id="7569417at2"/>
<accession>A0A844XV26</accession>
<protein>
    <recommendedName>
        <fullName evidence="1">PilZ domain-containing protein</fullName>
    </recommendedName>
</protein>
<sequence>MENSLALRDISQAYQRAHQRKAMFVTANLSSAAMTGNVRLRNISDSGALIEADTLPPVGERVKLRKGELSATGTIVRREGKQAGIRFERPVDAIDWLPNKARSQLMVDIAFETIKPRFEGGPPTANARAETLALPSSPATRDELEGIADMLDALADRMSEDPVIIASYLDKLQVLDIASQKLRKVGRNLPKR</sequence>
<dbReference type="EMBL" id="WTYC01000009">
    <property type="protein sequence ID" value="MXO49354.1"/>
    <property type="molecule type" value="Genomic_DNA"/>
</dbReference>
<gene>
    <name evidence="2" type="ORF">GRI69_13930</name>
</gene>
<organism evidence="2 3">
    <name type="scientific">Qipengyuania vulgaris</name>
    <dbReference type="NCBI Taxonomy" id="291985"/>
    <lineage>
        <taxon>Bacteria</taxon>
        <taxon>Pseudomonadati</taxon>
        <taxon>Pseudomonadota</taxon>
        <taxon>Alphaproteobacteria</taxon>
        <taxon>Sphingomonadales</taxon>
        <taxon>Erythrobacteraceae</taxon>
        <taxon>Qipengyuania</taxon>
    </lineage>
</organism>
<proteinExistence type="predicted"/>
<dbReference type="AlphaFoldDB" id="A0A844XV26"/>
<dbReference type="Proteomes" id="UP000448199">
    <property type="component" value="Unassembled WGS sequence"/>
</dbReference>
<evidence type="ECO:0000313" key="3">
    <source>
        <dbReference type="Proteomes" id="UP000448199"/>
    </source>
</evidence>
<comment type="caution">
    <text evidence="2">The sequence shown here is derived from an EMBL/GenBank/DDBJ whole genome shotgun (WGS) entry which is preliminary data.</text>
</comment>
<dbReference type="Gene3D" id="2.40.10.220">
    <property type="entry name" value="predicted glycosyltransferase like domains"/>
    <property type="match status" value="1"/>
</dbReference>
<reference evidence="2 3" key="1">
    <citation type="submission" date="2019-12" db="EMBL/GenBank/DDBJ databases">
        <title>Genomic-based taxomic classification of the family Erythrobacteraceae.</title>
        <authorList>
            <person name="Xu L."/>
        </authorList>
    </citation>
    <scope>NUCLEOTIDE SEQUENCE [LARGE SCALE GENOMIC DNA]</scope>
    <source>
        <strain evidence="2 3">DSM 17792</strain>
    </source>
</reference>
<dbReference type="InterPro" id="IPR009875">
    <property type="entry name" value="PilZ_domain"/>
</dbReference>
<feature type="domain" description="PilZ" evidence="1">
    <location>
        <begin position="15"/>
        <end position="93"/>
    </location>
</feature>
<name>A0A844XV26_9SPHN</name>